<sequence>RQASPSRRPHPPPLHHPPHLLLQPPRGRTRHPSPPTTPSRAHRERDASPIRPIRRPHPRCESPGSPRERFHDAREKFRSLERDYPPIPHQQQQQQQQRGSEPTPPLARTPSWEAPTRQHPLIPPNTNITPSHHHHQHQHHQHHQHQHPRSPIDDVMWPKSDRDTGYGSRDGLLRDRCRRDYDRGYGTCDTRDSDPWRREGGGGGGRTPDPLWPPRMSSPVRPANNTRDHRMPRVRSPERPDYQRAKSMHDLTQRRLPTEEERRASHDPRRRSMYDAAADAPRPLRESRSARRYRSQASLRHRGRSSSSRSSDNNSSASSCTHSVSSYTQLPNTRRYPGLDRATARPDPLDNINKHQHQHHNNNKQTTNNRASSRPDPFDQQQQQHHNNKHNNNNNSNKRTFAYPVNGGNSALHINRAQQQQQQQQQHEDYRRFRYDHALANTTPQFVRTSAPTRHY</sequence>
<reference evidence="2" key="1">
    <citation type="submission" date="2023-10" db="EMBL/GenBank/DDBJ databases">
        <title>Genome assemblies of two species of porcelain crab, Petrolisthes cinctipes and Petrolisthes manimaculis (Anomura: Porcellanidae).</title>
        <authorList>
            <person name="Angst P."/>
        </authorList>
    </citation>
    <scope>NUCLEOTIDE SEQUENCE</scope>
    <source>
        <strain evidence="2">PB745_01</strain>
        <tissue evidence="2">Gill</tissue>
    </source>
</reference>
<feature type="non-terminal residue" evidence="2">
    <location>
        <position position="1"/>
    </location>
</feature>
<feature type="compositionally biased region" description="Basic and acidic residues" evidence="1">
    <location>
        <begin position="66"/>
        <end position="84"/>
    </location>
</feature>
<feature type="compositionally biased region" description="Basic and acidic residues" evidence="1">
    <location>
        <begin position="226"/>
        <end position="273"/>
    </location>
</feature>
<protein>
    <submittedName>
        <fullName evidence="2">Uncharacterized protein</fullName>
    </submittedName>
</protein>
<evidence type="ECO:0000256" key="1">
    <source>
        <dbReference type="SAM" id="MobiDB-lite"/>
    </source>
</evidence>
<feature type="region of interest" description="Disordered" evidence="1">
    <location>
        <begin position="1"/>
        <end position="409"/>
    </location>
</feature>
<evidence type="ECO:0000313" key="3">
    <source>
        <dbReference type="Proteomes" id="UP001286313"/>
    </source>
</evidence>
<keyword evidence="3" id="KW-1185">Reference proteome</keyword>
<dbReference type="AlphaFoldDB" id="A0AAE1FVM0"/>
<feature type="compositionally biased region" description="Basic residues" evidence="1">
    <location>
        <begin position="131"/>
        <end position="148"/>
    </location>
</feature>
<feature type="compositionally biased region" description="Low complexity" evidence="1">
    <location>
        <begin position="380"/>
        <end position="398"/>
    </location>
</feature>
<organism evidence="2 3">
    <name type="scientific">Petrolisthes cinctipes</name>
    <name type="common">Flat porcelain crab</name>
    <dbReference type="NCBI Taxonomy" id="88211"/>
    <lineage>
        <taxon>Eukaryota</taxon>
        <taxon>Metazoa</taxon>
        <taxon>Ecdysozoa</taxon>
        <taxon>Arthropoda</taxon>
        <taxon>Crustacea</taxon>
        <taxon>Multicrustacea</taxon>
        <taxon>Malacostraca</taxon>
        <taxon>Eumalacostraca</taxon>
        <taxon>Eucarida</taxon>
        <taxon>Decapoda</taxon>
        <taxon>Pleocyemata</taxon>
        <taxon>Anomura</taxon>
        <taxon>Galatheoidea</taxon>
        <taxon>Porcellanidae</taxon>
        <taxon>Petrolisthes</taxon>
    </lineage>
</organism>
<gene>
    <name evidence="2" type="ORF">Pcinc_014900</name>
</gene>
<evidence type="ECO:0000313" key="2">
    <source>
        <dbReference type="EMBL" id="KAK3880616.1"/>
    </source>
</evidence>
<feature type="compositionally biased region" description="Basic residues" evidence="1">
    <location>
        <begin position="290"/>
        <end position="304"/>
    </location>
</feature>
<name>A0AAE1FVM0_PETCI</name>
<proteinExistence type="predicted"/>
<feature type="compositionally biased region" description="Low complexity" evidence="1">
    <location>
        <begin position="305"/>
        <end position="326"/>
    </location>
</feature>
<feature type="compositionally biased region" description="Basic and acidic residues" evidence="1">
    <location>
        <begin position="171"/>
        <end position="200"/>
    </location>
</feature>
<accession>A0AAE1FVM0</accession>
<comment type="caution">
    <text evidence="2">The sequence shown here is derived from an EMBL/GenBank/DDBJ whole genome shotgun (WGS) entry which is preliminary data.</text>
</comment>
<dbReference type="EMBL" id="JAWQEG010001309">
    <property type="protein sequence ID" value="KAK3880616.1"/>
    <property type="molecule type" value="Genomic_DNA"/>
</dbReference>
<dbReference type="Proteomes" id="UP001286313">
    <property type="component" value="Unassembled WGS sequence"/>
</dbReference>